<keyword evidence="3 7" id="KW-0479">Metal-binding</keyword>
<feature type="signal peptide" evidence="8">
    <location>
        <begin position="1"/>
        <end position="23"/>
    </location>
</feature>
<comment type="similarity">
    <text evidence="1">Belongs to the peptidase M8 family.</text>
</comment>
<keyword evidence="4" id="KW-0378">Hydrolase</keyword>
<organism evidence="9 10">
    <name type="scientific">Fistulifera solaris</name>
    <name type="common">Oleaginous diatom</name>
    <dbReference type="NCBI Taxonomy" id="1519565"/>
    <lineage>
        <taxon>Eukaryota</taxon>
        <taxon>Sar</taxon>
        <taxon>Stramenopiles</taxon>
        <taxon>Ochrophyta</taxon>
        <taxon>Bacillariophyta</taxon>
        <taxon>Bacillariophyceae</taxon>
        <taxon>Bacillariophycidae</taxon>
        <taxon>Naviculales</taxon>
        <taxon>Naviculaceae</taxon>
        <taxon>Fistulifera</taxon>
    </lineage>
</organism>
<evidence type="ECO:0000256" key="7">
    <source>
        <dbReference type="PIRSR" id="PIRSR601577-2"/>
    </source>
</evidence>
<comment type="cofactor">
    <cofactor evidence="7">
        <name>Zn(2+)</name>
        <dbReference type="ChEBI" id="CHEBI:29105"/>
    </cofactor>
    <text evidence="7">Binds 1 zinc ion per subunit.</text>
</comment>
<dbReference type="GO" id="GO:0004222">
    <property type="term" value="F:metalloendopeptidase activity"/>
    <property type="evidence" value="ECO:0007669"/>
    <property type="project" value="InterPro"/>
</dbReference>
<dbReference type="GO" id="GO:0006508">
    <property type="term" value="P:proteolysis"/>
    <property type="evidence" value="ECO:0007669"/>
    <property type="project" value="UniProtKB-KW"/>
</dbReference>
<gene>
    <name evidence="9" type="ORF">FisN_29Lh022</name>
</gene>
<evidence type="ECO:0000256" key="1">
    <source>
        <dbReference type="ARBA" id="ARBA00005860"/>
    </source>
</evidence>
<dbReference type="InterPro" id="IPR024079">
    <property type="entry name" value="MetalloPept_cat_dom_sf"/>
</dbReference>
<evidence type="ECO:0000256" key="6">
    <source>
        <dbReference type="ARBA" id="ARBA00023049"/>
    </source>
</evidence>
<dbReference type="InParanoid" id="A0A1Z5JLC0"/>
<keyword evidence="2" id="KW-0645">Protease</keyword>
<dbReference type="InterPro" id="IPR001577">
    <property type="entry name" value="Peptidase_M8"/>
</dbReference>
<dbReference type="GO" id="GO:0016020">
    <property type="term" value="C:membrane"/>
    <property type="evidence" value="ECO:0007669"/>
    <property type="project" value="InterPro"/>
</dbReference>
<dbReference type="AlphaFoldDB" id="A0A1Z5JLC0"/>
<dbReference type="GO" id="GO:0007155">
    <property type="term" value="P:cell adhesion"/>
    <property type="evidence" value="ECO:0007669"/>
    <property type="project" value="InterPro"/>
</dbReference>
<proteinExistence type="inferred from homology"/>
<feature type="binding site" evidence="7">
    <location>
        <position position="271"/>
    </location>
    <ligand>
        <name>Zn(2+)</name>
        <dbReference type="ChEBI" id="CHEBI:29105"/>
        <note>catalytic</note>
    </ligand>
</feature>
<evidence type="ECO:0000313" key="10">
    <source>
        <dbReference type="Proteomes" id="UP000198406"/>
    </source>
</evidence>
<protein>
    <recommendedName>
        <fullName evidence="11">Leishmanolysin-like peptidase</fullName>
    </recommendedName>
</protein>
<keyword evidence="6 7" id="KW-0482">Metalloprotease</keyword>
<evidence type="ECO:0008006" key="11">
    <source>
        <dbReference type="Google" id="ProtNLM"/>
    </source>
</evidence>
<feature type="chain" id="PRO_5012803285" description="Leishmanolysin-like peptidase" evidence="8">
    <location>
        <begin position="24"/>
        <end position="405"/>
    </location>
</feature>
<name>A0A1Z5JLC0_FISSO</name>
<comment type="caution">
    <text evidence="9">The sequence shown here is derived from an EMBL/GenBank/DDBJ whole genome shotgun (WGS) entry which is preliminary data.</text>
</comment>
<dbReference type="Gene3D" id="3.90.132.10">
    <property type="entry name" value="Leishmanolysin , domain 2"/>
    <property type="match status" value="1"/>
</dbReference>
<evidence type="ECO:0000313" key="9">
    <source>
        <dbReference type="EMBL" id="GAX14817.1"/>
    </source>
</evidence>
<accession>A0A1Z5JLC0</accession>
<reference evidence="9 10" key="1">
    <citation type="journal article" date="2015" name="Plant Cell">
        <title>Oil accumulation by the oleaginous diatom Fistulifera solaris as revealed by the genome and transcriptome.</title>
        <authorList>
            <person name="Tanaka T."/>
            <person name="Maeda Y."/>
            <person name="Veluchamy A."/>
            <person name="Tanaka M."/>
            <person name="Abida H."/>
            <person name="Marechal E."/>
            <person name="Bowler C."/>
            <person name="Muto M."/>
            <person name="Sunaga Y."/>
            <person name="Tanaka M."/>
            <person name="Yoshino T."/>
            <person name="Taniguchi T."/>
            <person name="Fukuda Y."/>
            <person name="Nemoto M."/>
            <person name="Matsumoto M."/>
            <person name="Wong P.S."/>
            <person name="Aburatani S."/>
            <person name="Fujibuchi W."/>
        </authorList>
    </citation>
    <scope>NUCLEOTIDE SEQUENCE [LARGE SCALE GENOMIC DNA]</scope>
    <source>
        <strain evidence="9 10">JPCC DA0580</strain>
    </source>
</reference>
<evidence type="ECO:0000256" key="8">
    <source>
        <dbReference type="SAM" id="SignalP"/>
    </source>
</evidence>
<dbReference type="EMBL" id="BDSP01000084">
    <property type="protein sequence ID" value="GAX14817.1"/>
    <property type="molecule type" value="Genomic_DNA"/>
</dbReference>
<keyword evidence="10" id="KW-1185">Reference proteome</keyword>
<evidence type="ECO:0000256" key="2">
    <source>
        <dbReference type="ARBA" id="ARBA00022670"/>
    </source>
</evidence>
<dbReference type="Pfam" id="PF01457">
    <property type="entry name" value="Peptidase_M8"/>
    <property type="match status" value="1"/>
</dbReference>
<dbReference type="GO" id="GO:0046872">
    <property type="term" value="F:metal ion binding"/>
    <property type="evidence" value="ECO:0007669"/>
    <property type="project" value="UniProtKB-KW"/>
</dbReference>
<keyword evidence="5 7" id="KW-0862">Zinc</keyword>
<evidence type="ECO:0000256" key="4">
    <source>
        <dbReference type="ARBA" id="ARBA00022801"/>
    </source>
</evidence>
<dbReference type="OrthoDB" id="48352at2759"/>
<evidence type="ECO:0000256" key="5">
    <source>
        <dbReference type="ARBA" id="ARBA00022833"/>
    </source>
</evidence>
<dbReference type="SUPFAM" id="SSF55486">
    <property type="entry name" value="Metalloproteases ('zincins'), catalytic domain"/>
    <property type="match status" value="1"/>
</dbReference>
<keyword evidence="8" id="KW-0732">Signal</keyword>
<sequence>MKLFHALALITTILLVRTDRAATSQFSTERRSSSHCPRLDCGKGRSRMRKIRAHSDKCREECRFNFLLPGLRGWECGTCVEWDYPHFDVTFMFRNVQNETIQTVFEEAASRWESVVTGDLPSQRIPLIRKGPFTSDCRIGTLPRVVDDVLVCVRVGEIDGRRVVLARASTGYRRRHNGLVVFGSMLLDEVDLDWLLGTGQLKGIVLHEMGHVFGLNRVIWDKVGLINNREPSCSYKLDSAASRAWQNVTGCGPDYAVPIENEGGSGTACSHFDEQCMRTELMTGFVSAVELPLSVITVGAMEDLGFTVNYTNADNYTNFACTSECEVPTRRVRRRRRLVEDTGYQFAVQYGKEFLQNQTMEEYETARLMESEEGIEYVGDQYVSIIYLDDIGTLRHVEVTADMII</sequence>
<dbReference type="Proteomes" id="UP000198406">
    <property type="component" value="Unassembled WGS sequence"/>
</dbReference>
<evidence type="ECO:0000256" key="3">
    <source>
        <dbReference type="ARBA" id="ARBA00022723"/>
    </source>
</evidence>
<dbReference type="Gene3D" id="3.40.390.10">
    <property type="entry name" value="Collagenase (Catalytic Domain)"/>
    <property type="match status" value="1"/>
</dbReference>